<evidence type="ECO:0000313" key="1">
    <source>
        <dbReference type="EMBL" id="KIK51264.1"/>
    </source>
</evidence>
<keyword evidence="2" id="KW-1185">Reference proteome</keyword>
<feature type="non-terminal residue" evidence="1">
    <location>
        <position position="78"/>
    </location>
</feature>
<gene>
    <name evidence="1" type="ORF">GYMLUDRAFT_122947</name>
</gene>
<feature type="non-terminal residue" evidence="1">
    <location>
        <position position="1"/>
    </location>
</feature>
<organism evidence="1 2">
    <name type="scientific">Collybiopsis luxurians FD-317 M1</name>
    <dbReference type="NCBI Taxonomy" id="944289"/>
    <lineage>
        <taxon>Eukaryota</taxon>
        <taxon>Fungi</taxon>
        <taxon>Dikarya</taxon>
        <taxon>Basidiomycota</taxon>
        <taxon>Agaricomycotina</taxon>
        <taxon>Agaricomycetes</taxon>
        <taxon>Agaricomycetidae</taxon>
        <taxon>Agaricales</taxon>
        <taxon>Marasmiineae</taxon>
        <taxon>Omphalotaceae</taxon>
        <taxon>Collybiopsis</taxon>
        <taxon>Collybiopsis luxurians</taxon>
    </lineage>
</organism>
<protein>
    <submittedName>
        <fullName evidence="1">Uncharacterized protein</fullName>
    </submittedName>
</protein>
<accession>A0A0D0BNX5</accession>
<dbReference type="AlphaFoldDB" id="A0A0D0BNX5"/>
<dbReference type="HOGENOM" id="CLU_132807_2_0_1"/>
<proteinExistence type="predicted"/>
<dbReference type="EMBL" id="KN834868">
    <property type="protein sequence ID" value="KIK51264.1"/>
    <property type="molecule type" value="Genomic_DNA"/>
</dbReference>
<dbReference type="OrthoDB" id="3211671at2759"/>
<reference evidence="1 2" key="1">
    <citation type="submission" date="2014-04" db="EMBL/GenBank/DDBJ databases">
        <title>Evolutionary Origins and Diversification of the Mycorrhizal Mutualists.</title>
        <authorList>
            <consortium name="DOE Joint Genome Institute"/>
            <consortium name="Mycorrhizal Genomics Consortium"/>
            <person name="Kohler A."/>
            <person name="Kuo A."/>
            <person name="Nagy L.G."/>
            <person name="Floudas D."/>
            <person name="Copeland A."/>
            <person name="Barry K.W."/>
            <person name="Cichocki N."/>
            <person name="Veneault-Fourrey C."/>
            <person name="LaButti K."/>
            <person name="Lindquist E.A."/>
            <person name="Lipzen A."/>
            <person name="Lundell T."/>
            <person name="Morin E."/>
            <person name="Murat C."/>
            <person name="Riley R."/>
            <person name="Ohm R."/>
            <person name="Sun H."/>
            <person name="Tunlid A."/>
            <person name="Henrissat B."/>
            <person name="Grigoriev I.V."/>
            <person name="Hibbett D.S."/>
            <person name="Martin F."/>
        </authorList>
    </citation>
    <scope>NUCLEOTIDE SEQUENCE [LARGE SCALE GENOMIC DNA]</scope>
    <source>
        <strain evidence="1 2">FD-317 M1</strain>
    </source>
</reference>
<sequence>SFRIDLPSHFIQQGVHPVFHASLLQIHVPNDDCQFPGRLDNQLQESPVAQPQWQIDKMISHSGSKRHAIGQVRWSTGD</sequence>
<evidence type="ECO:0000313" key="2">
    <source>
        <dbReference type="Proteomes" id="UP000053593"/>
    </source>
</evidence>
<dbReference type="Proteomes" id="UP000053593">
    <property type="component" value="Unassembled WGS sequence"/>
</dbReference>
<name>A0A0D0BNX5_9AGAR</name>